<sequence length="489" mass="52769">MAVFALENGRLVAAPSHPQLSAEQTAQLLAAVSTEAVALLDHPLFEVGWVSSDVRGGSQESLIALDPSGQVVTIEVHEFLDADGLLSSLARAGRHADFTRARLAALFGGERNFTSEFQNFIDTTTPVTRGGPRLFLFASEVAQDVLAPLAALGGQGVEANRIILHDGANGVLVELAKIVREIPGILTPARTVVEVEAGASQEAEESPWHITGWNSADVPRPARYTPPVKQKPVSEEENPVLVAMEKETTKSVPHMDPQEMAEYTSDDASSVRTDTAIMLAELSEGGFEAVQPLEGDEPAEGTVLSAHAGKNNADPVMDGDHLGNTKEKPAGPQLEALMYEETRRAARRPEQRLWDDAAPEANEHQIFDEGASAREAEAAVARAAYEHPHGWSNSHRSQEKTSVTSEQNGHEALVRIAAQVNAPATVRWYSRRRGIDVQMTLTESGFLRGEDGTEYATAQEAADAVGAGKYRNAWLVWQLDSGQRLADFL</sequence>
<evidence type="ECO:0000313" key="2">
    <source>
        <dbReference type="Proteomes" id="UP001215216"/>
    </source>
</evidence>
<evidence type="ECO:0000313" key="1">
    <source>
        <dbReference type="EMBL" id="WFM83136.1"/>
    </source>
</evidence>
<dbReference type="RefSeq" id="WP_278012561.1">
    <property type="nucleotide sequence ID" value="NZ_CP121208.1"/>
</dbReference>
<name>A0ABY8FX98_9ACTO</name>
<gene>
    <name evidence="1" type="ORF">P7079_07005</name>
</gene>
<protein>
    <recommendedName>
        <fullName evidence="3">RAMA domain-containing protein</fullName>
    </recommendedName>
</protein>
<proteinExistence type="predicted"/>
<accession>A0ABY8FX98</accession>
<dbReference type="EMBL" id="CP121208">
    <property type="protein sequence ID" value="WFM83136.1"/>
    <property type="molecule type" value="Genomic_DNA"/>
</dbReference>
<evidence type="ECO:0008006" key="3">
    <source>
        <dbReference type="Google" id="ProtNLM"/>
    </source>
</evidence>
<reference evidence="1 2" key="1">
    <citation type="submission" date="2023-03" db="EMBL/GenBank/DDBJ databases">
        <title>Complete genome of Arcanobacterium canis strain DSM 25104 isolated in 2010 from a canine otitis externa in Germany.</title>
        <authorList>
            <person name="Borowiak M."/>
            <person name="Kreitlow A."/>
            <person name="Malorny B."/>
            <person name="Laemmler C."/>
            <person name="Prenger-Berninghoff E."/>
            <person name="Ploetz M."/>
            <person name="Abdulmawjood A."/>
        </authorList>
    </citation>
    <scope>NUCLEOTIDE SEQUENCE [LARGE SCALE GENOMIC DNA]</scope>
    <source>
        <strain evidence="1 2">DSM 25104</strain>
    </source>
</reference>
<organism evidence="1 2">
    <name type="scientific">Arcanobacterium canis</name>
    <dbReference type="NCBI Taxonomy" id="999183"/>
    <lineage>
        <taxon>Bacteria</taxon>
        <taxon>Bacillati</taxon>
        <taxon>Actinomycetota</taxon>
        <taxon>Actinomycetes</taxon>
        <taxon>Actinomycetales</taxon>
        <taxon>Actinomycetaceae</taxon>
        <taxon>Arcanobacterium</taxon>
    </lineage>
</organism>
<dbReference type="Proteomes" id="UP001215216">
    <property type="component" value="Chromosome"/>
</dbReference>
<keyword evidence="2" id="KW-1185">Reference proteome</keyword>